<name>A0A8D8X233_9HEMI</name>
<protein>
    <recommendedName>
        <fullName evidence="2">FP protein C-terminal domain-containing protein</fullName>
    </recommendedName>
</protein>
<dbReference type="EMBL" id="HBUF01353740">
    <property type="protein sequence ID" value="CAG6715938.1"/>
    <property type="molecule type" value="Transcribed_RNA"/>
</dbReference>
<dbReference type="AlphaFoldDB" id="A0A8D8X233"/>
<dbReference type="Gene3D" id="3.30.70.1820">
    <property type="entry name" value="L1 transposable element, RRM domain"/>
    <property type="match status" value="1"/>
</dbReference>
<proteinExistence type="predicted"/>
<feature type="domain" description="FP protein C-terminal" evidence="2">
    <location>
        <begin position="172"/>
        <end position="220"/>
    </location>
</feature>
<dbReference type="EMBL" id="HBUF01353741">
    <property type="protein sequence ID" value="CAG6715939.1"/>
    <property type="molecule type" value="Transcribed_RNA"/>
</dbReference>
<dbReference type="InterPro" id="IPR057251">
    <property type="entry name" value="FP_C"/>
</dbReference>
<evidence type="ECO:0000313" key="3">
    <source>
        <dbReference type="EMBL" id="CAG6681088.1"/>
    </source>
</evidence>
<evidence type="ECO:0000256" key="1">
    <source>
        <dbReference type="SAM" id="Coils"/>
    </source>
</evidence>
<accession>A0A8D8X233</accession>
<keyword evidence="1" id="KW-0175">Coiled coil</keyword>
<dbReference type="InterPro" id="IPR004244">
    <property type="entry name" value="Transposase_22"/>
</dbReference>
<dbReference type="EMBL" id="HBUF01094585">
    <property type="protein sequence ID" value="CAG6636535.1"/>
    <property type="molecule type" value="Transcribed_RNA"/>
</dbReference>
<dbReference type="PANTHER" id="PTHR11505">
    <property type="entry name" value="L1 TRANSPOSABLE ELEMENT-RELATED"/>
    <property type="match status" value="1"/>
</dbReference>
<organism evidence="3">
    <name type="scientific">Cacopsylla melanoneura</name>
    <dbReference type="NCBI Taxonomy" id="428564"/>
    <lineage>
        <taxon>Eukaryota</taxon>
        <taxon>Metazoa</taxon>
        <taxon>Ecdysozoa</taxon>
        <taxon>Arthropoda</taxon>
        <taxon>Hexapoda</taxon>
        <taxon>Insecta</taxon>
        <taxon>Pterygota</taxon>
        <taxon>Neoptera</taxon>
        <taxon>Paraneoptera</taxon>
        <taxon>Hemiptera</taxon>
        <taxon>Sternorrhyncha</taxon>
        <taxon>Psylloidea</taxon>
        <taxon>Psyllidae</taxon>
        <taxon>Psyllinae</taxon>
        <taxon>Cacopsylla</taxon>
    </lineage>
</organism>
<feature type="coiled-coil region" evidence="1">
    <location>
        <begin position="33"/>
        <end position="70"/>
    </location>
</feature>
<evidence type="ECO:0000259" key="2">
    <source>
        <dbReference type="Pfam" id="PF25298"/>
    </source>
</evidence>
<dbReference type="EMBL" id="HBUF01254264">
    <property type="protein sequence ID" value="CAG6681088.1"/>
    <property type="molecule type" value="Transcribed_RNA"/>
</dbReference>
<reference evidence="3" key="1">
    <citation type="submission" date="2021-05" db="EMBL/GenBank/DDBJ databases">
        <authorList>
            <person name="Alioto T."/>
            <person name="Alioto T."/>
            <person name="Gomez Garrido J."/>
        </authorList>
    </citation>
    <scope>NUCLEOTIDE SEQUENCE</scope>
</reference>
<sequence>MNSEDMAKLIKTENLASEERMLQKFSSMIEVVNRKVLDKIEEQNVKIKKLEDENRTLKWKMNEMEQYSRRSNVQINNIPPVANEDIGKILCEMGKKIGVNLDYNVDIQAAHRVPSQRENSKPIIVKFTNRTKRDEFLVAAKKSKLDCSQMDATKELLFSANSKIFVNEHLSPDNKKLFYEARKCVREKKIKSARTKNGKILVQRDDNSQPMVIRDMLDLTPFLVSFSQAART</sequence>
<dbReference type="EMBL" id="HBUF01601475">
    <property type="protein sequence ID" value="CAG6776237.1"/>
    <property type="molecule type" value="Transcribed_RNA"/>
</dbReference>
<dbReference type="Pfam" id="PF25298">
    <property type="entry name" value="Baculo_FP_2nd"/>
    <property type="match status" value="1"/>
</dbReference>